<feature type="signal peptide" evidence="1">
    <location>
        <begin position="1"/>
        <end position="21"/>
    </location>
</feature>
<keyword evidence="3" id="KW-1185">Reference proteome</keyword>
<dbReference type="HOGENOM" id="CLU_062260_1_0_1"/>
<accession>A0A0C9WRL8</accession>
<dbReference type="Proteomes" id="UP000054477">
    <property type="component" value="Unassembled WGS sequence"/>
</dbReference>
<name>A0A0C9WRL8_9AGAR</name>
<gene>
    <name evidence="2" type="ORF">K443DRAFT_686727</name>
</gene>
<evidence type="ECO:0000313" key="2">
    <source>
        <dbReference type="EMBL" id="KIJ90493.1"/>
    </source>
</evidence>
<evidence type="ECO:0008006" key="4">
    <source>
        <dbReference type="Google" id="ProtNLM"/>
    </source>
</evidence>
<dbReference type="AlphaFoldDB" id="A0A0C9WRL8"/>
<evidence type="ECO:0000256" key="1">
    <source>
        <dbReference type="SAM" id="SignalP"/>
    </source>
</evidence>
<keyword evidence="1" id="KW-0732">Signal</keyword>
<reference evidence="3" key="2">
    <citation type="submission" date="2015-01" db="EMBL/GenBank/DDBJ databases">
        <title>Evolutionary Origins and Diversification of the Mycorrhizal Mutualists.</title>
        <authorList>
            <consortium name="DOE Joint Genome Institute"/>
            <consortium name="Mycorrhizal Genomics Consortium"/>
            <person name="Kohler A."/>
            <person name="Kuo A."/>
            <person name="Nagy L.G."/>
            <person name="Floudas D."/>
            <person name="Copeland A."/>
            <person name="Barry K.W."/>
            <person name="Cichocki N."/>
            <person name="Veneault-Fourrey C."/>
            <person name="LaButti K."/>
            <person name="Lindquist E.A."/>
            <person name="Lipzen A."/>
            <person name="Lundell T."/>
            <person name="Morin E."/>
            <person name="Murat C."/>
            <person name="Riley R."/>
            <person name="Ohm R."/>
            <person name="Sun H."/>
            <person name="Tunlid A."/>
            <person name="Henrissat B."/>
            <person name="Grigoriev I.V."/>
            <person name="Hibbett D.S."/>
            <person name="Martin F."/>
        </authorList>
    </citation>
    <scope>NUCLEOTIDE SEQUENCE [LARGE SCALE GENOMIC DNA]</scope>
    <source>
        <strain evidence="3">LaAM-08-1</strain>
    </source>
</reference>
<protein>
    <recommendedName>
        <fullName evidence="4">Cupin type-1 domain-containing protein</fullName>
    </recommendedName>
</protein>
<evidence type="ECO:0000313" key="3">
    <source>
        <dbReference type="Proteomes" id="UP000054477"/>
    </source>
</evidence>
<proteinExistence type="predicted"/>
<dbReference type="EMBL" id="KN839173">
    <property type="protein sequence ID" value="KIJ90493.1"/>
    <property type="molecule type" value="Genomic_DNA"/>
</dbReference>
<organism evidence="2 3">
    <name type="scientific">Laccaria amethystina LaAM-08-1</name>
    <dbReference type="NCBI Taxonomy" id="1095629"/>
    <lineage>
        <taxon>Eukaryota</taxon>
        <taxon>Fungi</taxon>
        <taxon>Dikarya</taxon>
        <taxon>Basidiomycota</taxon>
        <taxon>Agaricomycotina</taxon>
        <taxon>Agaricomycetes</taxon>
        <taxon>Agaricomycetidae</taxon>
        <taxon>Agaricales</taxon>
        <taxon>Agaricineae</taxon>
        <taxon>Hydnangiaceae</taxon>
        <taxon>Laccaria</taxon>
    </lineage>
</organism>
<reference evidence="2 3" key="1">
    <citation type="submission" date="2014-04" db="EMBL/GenBank/DDBJ databases">
        <authorList>
            <consortium name="DOE Joint Genome Institute"/>
            <person name="Kuo A."/>
            <person name="Kohler A."/>
            <person name="Nagy L.G."/>
            <person name="Floudas D."/>
            <person name="Copeland A."/>
            <person name="Barry K.W."/>
            <person name="Cichocki N."/>
            <person name="Veneault-Fourrey C."/>
            <person name="LaButti K."/>
            <person name="Lindquist E.A."/>
            <person name="Lipzen A."/>
            <person name="Lundell T."/>
            <person name="Morin E."/>
            <person name="Murat C."/>
            <person name="Sun H."/>
            <person name="Tunlid A."/>
            <person name="Henrissat B."/>
            <person name="Grigoriev I.V."/>
            <person name="Hibbett D.S."/>
            <person name="Martin F."/>
            <person name="Nordberg H.P."/>
            <person name="Cantor M.N."/>
            <person name="Hua S.X."/>
        </authorList>
    </citation>
    <scope>NUCLEOTIDE SEQUENCE [LARGE SCALE GENOMIC DNA]</scope>
    <source>
        <strain evidence="2 3">LaAM-08-1</strain>
    </source>
</reference>
<dbReference type="OrthoDB" id="3223416at2759"/>
<sequence>MPTRAISFLFGLLLFSIPTRAMEPDTLRITAIVGKDGFSQVECWSLLPGYAVSSQSGTVGSKQLQLGLLANGSYTTFPLPGPYNAGLHNAPNFQYVIVLAGNATVTFPGRPTETLNIKAGDMLIAADVPGTSSLGHETVWQGGSVAVQVPFKSGFIPDHHSSPGSC</sequence>
<feature type="chain" id="PRO_5002206060" description="Cupin type-1 domain-containing protein" evidence="1">
    <location>
        <begin position="22"/>
        <end position="166"/>
    </location>
</feature>